<gene>
    <name evidence="2" type="ORF">ACFQGH_08830</name>
</gene>
<evidence type="ECO:0000313" key="3">
    <source>
        <dbReference type="Proteomes" id="UP001596312"/>
    </source>
</evidence>
<keyword evidence="3" id="KW-1185">Reference proteome</keyword>
<name>A0ABD5V6A0_9EURY</name>
<evidence type="ECO:0000259" key="1">
    <source>
        <dbReference type="Pfam" id="PF11127"/>
    </source>
</evidence>
<organism evidence="2 3">
    <name type="scientific">Halalkalicoccus tibetensis</name>
    <dbReference type="NCBI Taxonomy" id="175632"/>
    <lineage>
        <taxon>Archaea</taxon>
        <taxon>Methanobacteriati</taxon>
        <taxon>Methanobacteriota</taxon>
        <taxon>Stenosarchaea group</taxon>
        <taxon>Halobacteria</taxon>
        <taxon>Halobacteriales</taxon>
        <taxon>Halococcaceae</taxon>
        <taxon>Halalkalicoccus</taxon>
    </lineage>
</organism>
<accession>A0ABD5V6A0</accession>
<dbReference type="EMBL" id="JBHSXQ010000003">
    <property type="protein sequence ID" value="MFC6905296.1"/>
    <property type="molecule type" value="Genomic_DNA"/>
</dbReference>
<dbReference type="Pfam" id="PF11127">
    <property type="entry name" value="YgaP-like_TM"/>
    <property type="match status" value="1"/>
</dbReference>
<protein>
    <submittedName>
        <fullName evidence="2">DUF2892 domain-containing protein</fullName>
    </submittedName>
</protein>
<proteinExistence type="predicted"/>
<evidence type="ECO:0000313" key="2">
    <source>
        <dbReference type="EMBL" id="MFC6905296.1"/>
    </source>
</evidence>
<dbReference type="RefSeq" id="WP_340603821.1">
    <property type="nucleotide sequence ID" value="NZ_JBBMXV010000003.1"/>
</dbReference>
<comment type="caution">
    <text evidence="2">The sequence shown here is derived from an EMBL/GenBank/DDBJ whole genome shotgun (WGS) entry which is preliminary data.</text>
</comment>
<dbReference type="Proteomes" id="UP001596312">
    <property type="component" value="Unassembled WGS sequence"/>
</dbReference>
<feature type="domain" description="Inner membrane protein YgaP-like transmembrane" evidence="1">
    <location>
        <begin position="1"/>
        <end position="63"/>
    </location>
</feature>
<dbReference type="AlphaFoldDB" id="A0ABD5V6A0"/>
<reference evidence="2 3" key="1">
    <citation type="journal article" date="2019" name="Int. J. Syst. Evol. Microbiol.">
        <title>The Global Catalogue of Microorganisms (GCM) 10K type strain sequencing project: providing services to taxonomists for standard genome sequencing and annotation.</title>
        <authorList>
            <consortium name="The Broad Institute Genomics Platform"/>
            <consortium name="The Broad Institute Genome Sequencing Center for Infectious Disease"/>
            <person name="Wu L."/>
            <person name="Ma J."/>
        </authorList>
    </citation>
    <scope>NUCLEOTIDE SEQUENCE [LARGE SCALE GENOMIC DNA]</scope>
    <source>
        <strain evidence="2 3">CGMCC 1.3240</strain>
    </source>
</reference>
<dbReference type="InterPro" id="IPR021309">
    <property type="entry name" value="YgaP-like_TM"/>
</dbReference>
<sequence>MDKNVGGIDRRLRILAGIALLAYALRARGLGRVAALITGADLLLTAAIQRCPANALFGIDTCGHAERAELGW</sequence>